<accession>A0ABV4XFM6</accession>
<dbReference type="PANTHER" id="PTHR33841:SF1">
    <property type="entry name" value="DNA METHYLTRANSFERASE A"/>
    <property type="match status" value="1"/>
</dbReference>
<comment type="caution">
    <text evidence="9">The sequence shown here is derived from an EMBL/GenBank/DDBJ whole genome shotgun (WGS) entry which is preliminary data.</text>
</comment>
<dbReference type="Pfam" id="PF20473">
    <property type="entry name" value="MmeI_Mtase"/>
    <property type="match status" value="1"/>
</dbReference>
<evidence type="ECO:0000256" key="4">
    <source>
        <dbReference type="ARBA" id="ARBA00047942"/>
    </source>
</evidence>
<evidence type="ECO:0000259" key="5">
    <source>
        <dbReference type="Pfam" id="PF20464"/>
    </source>
</evidence>
<dbReference type="PROSITE" id="PS00092">
    <property type="entry name" value="N6_MTASE"/>
    <property type="match status" value="1"/>
</dbReference>
<protein>
    <recommendedName>
        <fullName evidence="1">site-specific DNA-methyltransferase (adenine-specific)</fullName>
        <ecNumber evidence="1">2.1.1.72</ecNumber>
    </recommendedName>
</protein>
<dbReference type="PRINTS" id="PR00507">
    <property type="entry name" value="N12N6MTFRASE"/>
</dbReference>
<evidence type="ECO:0000256" key="2">
    <source>
        <dbReference type="ARBA" id="ARBA00022603"/>
    </source>
</evidence>
<dbReference type="PANTHER" id="PTHR33841">
    <property type="entry name" value="DNA METHYLTRANSFERASE YEEA-RELATED"/>
    <property type="match status" value="1"/>
</dbReference>
<gene>
    <name evidence="9" type="ORF">ACE1CC_32565</name>
</gene>
<dbReference type="GO" id="GO:0032259">
    <property type="term" value="P:methylation"/>
    <property type="evidence" value="ECO:0007669"/>
    <property type="project" value="UniProtKB-KW"/>
</dbReference>
<dbReference type="Proteomes" id="UP001576774">
    <property type="component" value="Unassembled WGS sequence"/>
</dbReference>
<keyword evidence="2 9" id="KW-0489">Methyltransferase</keyword>
<dbReference type="InterPro" id="IPR046816">
    <property type="entry name" value="MmeI_Mtase"/>
</dbReference>
<evidence type="ECO:0000256" key="1">
    <source>
        <dbReference type="ARBA" id="ARBA00011900"/>
    </source>
</evidence>
<dbReference type="Pfam" id="PF20466">
    <property type="entry name" value="MmeI_TRD"/>
    <property type="match status" value="1"/>
</dbReference>
<feature type="domain" description="MmeI-like helicase spacer" evidence="6">
    <location>
        <begin position="183"/>
        <end position="256"/>
    </location>
</feature>
<dbReference type="EC" id="2.1.1.72" evidence="1"/>
<reference evidence="9 10" key="1">
    <citation type="submission" date="2024-09" db="EMBL/GenBank/DDBJ databases">
        <title>Floridaenema gen nov. (Aerosakkonemataceae, Aerosakkonematales ord. nov., Cyanobacteria) from benthic tropical and subtropical fresh waters, with the description of four new species.</title>
        <authorList>
            <person name="Moretto J.A."/>
            <person name="Berthold D.E."/>
            <person name="Lefler F.W."/>
            <person name="Huang I.-S."/>
            <person name="Laughinghouse H. IV."/>
        </authorList>
    </citation>
    <scope>NUCLEOTIDE SEQUENCE [LARGE SCALE GENOMIC DNA]</scope>
    <source>
        <strain evidence="9 10">BLCC-F46</strain>
    </source>
</reference>
<evidence type="ECO:0000259" key="8">
    <source>
        <dbReference type="Pfam" id="PF20473"/>
    </source>
</evidence>
<dbReference type="GO" id="GO:0008168">
    <property type="term" value="F:methyltransferase activity"/>
    <property type="evidence" value="ECO:0007669"/>
    <property type="project" value="UniProtKB-KW"/>
</dbReference>
<keyword evidence="10" id="KW-1185">Reference proteome</keyword>
<evidence type="ECO:0000259" key="6">
    <source>
        <dbReference type="Pfam" id="PF20465"/>
    </source>
</evidence>
<dbReference type="Gene3D" id="3.40.50.150">
    <property type="entry name" value="Vaccinia Virus protein VP39"/>
    <property type="match status" value="1"/>
</dbReference>
<dbReference type="InterPro" id="IPR029063">
    <property type="entry name" value="SAM-dependent_MTases_sf"/>
</dbReference>
<feature type="domain" description="MmeI-like DNA-methyltransferase" evidence="8">
    <location>
        <begin position="332"/>
        <end position="586"/>
    </location>
</feature>
<dbReference type="InterPro" id="IPR046819">
    <property type="entry name" value="MmeI_hel"/>
</dbReference>
<name>A0ABV4XFM6_9CYAN</name>
<dbReference type="Pfam" id="PF20465">
    <property type="entry name" value="MmeI_hel"/>
    <property type="match status" value="1"/>
</dbReference>
<dbReference type="SUPFAM" id="SSF53335">
    <property type="entry name" value="S-adenosyl-L-methionine-dependent methyltransferases"/>
    <property type="match status" value="1"/>
</dbReference>
<dbReference type="EMBL" id="JBHFNQ010000233">
    <property type="protein sequence ID" value="MFB2881610.1"/>
    <property type="molecule type" value="Genomic_DNA"/>
</dbReference>
<dbReference type="InterPro" id="IPR050953">
    <property type="entry name" value="N4_N6_ade-DNA_methylase"/>
</dbReference>
<evidence type="ECO:0000313" key="10">
    <source>
        <dbReference type="Proteomes" id="UP001576774"/>
    </source>
</evidence>
<keyword evidence="3" id="KW-0808">Transferase</keyword>
<proteinExistence type="predicted"/>
<evidence type="ECO:0000259" key="7">
    <source>
        <dbReference type="Pfam" id="PF20466"/>
    </source>
</evidence>
<dbReference type="InterPro" id="IPR002052">
    <property type="entry name" value="DNA_methylase_N6_adenine_CS"/>
</dbReference>
<dbReference type="InterPro" id="IPR046820">
    <property type="entry name" value="MmeI_TRD"/>
</dbReference>
<dbReference type="RefSeq" id="WP_413274585.1">
    <property type="nucleotide sequence ID" value="NZ_JBHFNQ010000233.1"/>
</dbReference>
<sequence>MTDILRNIQGFVDYVRSLRGDEKGEAQVFCDRLFQAFNHAGYKEAGAELEYRVKAKGKSTKFADLLWRPRLLLEMKKRGEKLEKHYQQAFEYWLELVPQRPKYVVLCNFDEFWIYDFDIQLREPVDRVRLAELGDRFTALNFLFPENRQPLFNNNKIDVTRTAADKVAQVFNRLVQRGEKVENAQRFILQCVVALFAEDIDLLPRGLFTEFLSECQTNRVSSYDLIGGLFRQMGTQRPAPKDSRYRDVPYFNGGIFSTVEPIHLTRSEIDLLLEAAAERWSKVEPAIFGTLFESSMGKEERHALGAHYTSEADIQKVVLPTIIRPWRERIEAANTLKDLLSLRQELINFKVLDPACGSGNFLYVSYRELKRLEAELLGKIHQKSTRAANVIGTMSLVKTSQFYGIDIKPFAVELAKVTLMLAKKLALDEENHLLNVAQMNLPLDMDQALPLDNLDQNIRCDDALFCEWETVDAIIGNPPFLGGKHIRLVLGDKYVDRIFAKFPDVKDSVDFCTYWFRLAHNHLRVNCRAGLVATNSISQGKSRKAALDYITQNDGCIYDVISTQPWSGEAKVHISIINWLKTSETKELTYRIDHKIVPNITSSLKAEVDVSQAVRLKANLNLCFQGVIPVGKGFIVTESQVNKWIQSDPKNCEVLKLFSMGANLAQNPQGKPERWIIDFDNRSLEEVSDYLLPFDHVKKYVKPERESNREAIMREKWWRFKRTNEGMRKALASLPYCFAVPRVSKWSIFIPFLSNWLAGDKSVVVACDDFYVLGILTSSTHRIWMHAQKSTLKADIAYTHNTCFETFPFPQNCPEKIKTEIRAAMQAIHDYRTEQMERKQWGITQLYNQFFAEPASQLAKLHAQLDQLVCKAYGIKANDDVLKFLLELNFEVAKAEY</sequence>
<evidence type="ECO:0000313" key="9">
    <source>
        <dbReference type="EMBL" id="MFB2881610.1"/>
    </source>
</evidence>
<feature type="domain" description="MmeI-like N-terminal" evidence="5">
    <location>
        <begin position="19"/>
        <end position="176"/>
    </location>
</feature>
<dbReference type="InterPro" id="IPR046817">
    <property type="entry name" value="MmeI_N"/>
</dbReference>
<comment type="catalytic activity">
    <reaction evidence="4">
        <text>a 2'-deoxyadenosine in DNA + S-adenosyl-L-methionine = an N(6)-methyl-2'-deoxyadenosine in DNA + S-adenosyl-L-homocysteine + H(+)</text>
        <dbReference type="Rhea" id="RHEA:15197"/>
        <dbReference type="Rhea" id="RHEA-COMP:12418"/>
        <dbReference type="Rhea" id="RHEA-COMP:12419"/>
        <dbReference type="ChEBI" id="CHEBI:15378"/>
        <dbReference type="ChEBI" id="CHEBI:57856"/>
        <dbReference type="ChEBI" id="CHEBI:59789"/>
        <dbReference type="ChEBI" id="CHEBI:90615"/>
        <dbReference type="ChEBI" id="CHEBI:90616"/>
        <dbReference type="EC" id="2.1.1.72"/>
    </reaction>
</comment>
<organism evidence="9 10">
    <name type="scientific">Floridaenema aerugineum BLCC-F46</name>
    <dbReference type="NCBI Taxonomy" id="3153654"/>
    <lineage>
        <taxon>Bacteria</taxon>
        <taxon>Bacillati</taxon>
        <taxon>Cyanobacteriota</taxon>
        <taxon>Cyanophyceae</taxon>
        <taxon>Oscillatoriophycideae</taxon>
        <taxon>Aerosakkonematales</taxon>
        <taxon>Aerosakkonemataceae</taxon>
        <taxon>Floridanema</taxon>
        <taxon>Floridanema aerugineum</taxon>
    </lineage>
</organism>
<feature type="domain" description="MmeI-like target recognition" evidence="7">
    <location>
        <begin position="619"/>
        <end position="811"/>
    </location>
</feature>
<evidence type="ECO:0000256" key="3">
    <source>
        <dbReference type="ARBA" id="ARBA00022679"/>
    </source>
</evidence>
<dbReference type="Pfam" id="PF20464">
    <property type="entry name" value="MmeI_N"/>
    <property type="match status" value="1"/>
</dbReference>